<name>A0A8J6QIR9_9FLAO</name>
<reference evidence="2" key="1">
    <citation type="journal article" date="2013" name="Int. J. Syst. Evol. Microbiol.">
        <title>Aestuariibaculum suncheonense gen. nov., sp. nov., a marine bacterium of the family Flavobacteriaceae isolated from a tidal flat and emended descriptions of the genera Gaetbulibacter and Tamlana.</title>
        <authorList>
            <person name="Jeong S.H."/>
            <person name="Park M.S."/>
            <person name="Jin H.M."/>
            <person name="Lee K."/>
            <person name="Park W."/>
            <person name="Jeon C.O."/>
        </authorList>
    </citation>
    <scope>NUCLEOTIDE SEQUENCE</scope>
    <source>
        <strain evidence="2">SC17</strain>
    </source>
</reference>
<comment type="caution">
    <text evidence="2">The sequence shown here is derived from an EMBL/GenBank/DDBJ whole genome shotgun (WGS) entry which is preliminary data.</text>
</comment>
<protein>
    <submittedName>
        <fullName evidence="2">PspA/IM30 family protein</fullName>
    </submittedName>
</protein>
<keyword evidence="3" id="KW-1185">Reference proteome</keyword>
<dbReference type="Proteomes" id="UP000602057">
    <property type="component" value="Unassembled WGS sequence"/>
</dbReference>
<keyword evidence="1" id="KW-0175">Coiled coil</keyword>
<feature type="non-terminal residue" evidence="2">
    <location>
        <position position="80"/>
    </location>
</feature>
<dbReference type="AlphaFoldDB" id="A0A8J6QIR9"/>
<evidence type="ECO:0000313" key="2">
    <source>
        <dbReference type="EMBL" id="MBD0837078.1"/>
    </source>
</evidence>
<proteinExistence type="predicted"/>
<gene>
    <name evidence="2" type="ORF">ICJ84_16760</name>
</gene>
<feature type="coiled-coil region" evidence="1">
    <location>
        <begin position="3"/>
        <end position="37"/>
    </location>
</feature>
<evidence type="ECO:0000256" key="1">
    <source>
        <dbReference type="SAM" id="Coils"/>
    </source>
</evidence>
<organism evidence="2 3">
    <name type="scientific">Aestuariibaculum suncheonense</name>
    <dbReference type="NCBI Taxonomy" id="1028745"/>
    <lineage>
        <taxon>Bacteria</taxon>
        <taxon>Pseudomonadati</taxon>
        <taxon>Bacteroidota</taxon>
        <taxon>Flavobacteriia</taxon>
        <taxon>Flavobacteriales</taxon>
        <taxon>Flavobacteriaceae</taxon>
    </lineage>
</organism>
<feature type="non-terminal residue" evidence="2">
    <location>
        <position position="1"/>
    </location>
</feature>
<evidence type="ECO:0000313" key="3">
    <source>
        <dbReference type="Proteomes" id="UP000602057"/>
    </source>
</evidence>
<reference evidence="2" key="2">
    <citation type="submission" date="2020-09" db="EMBL/GenBank/DDBJ databases">
        <authorList>
            <person name="Wu Z."/>
        </authorList>
    </citation>
    <scope>NUCLEOTIDE SEQUENCE</scope>
    <source>
        <strain evidence="2">SC17</strain>
    </source>
</reference>
<accession>A0A8J6QIR9</accession>
<dbReference type="EMBL" id="JACVXC010000065">
    <property type="protein sequence ID" value="MBD0837078.1"/>
    <property type="molecule type" value="Genomic_DNA"/>
</dbReference>
<sequence length="80" mass="9668">ESTLQAEKDLVELEQKYEQMKHKLKDMQIKRMELMGRENVARAHQKMDRVIDPSQSMKKSAFRFDELEHYMDRLEQKVNA</sequence>